<evidence type="ECO:0000256" key="1">
    <source>
        <dbReference type="ARBA" id="ARBA00008779"/>
    </source>
</evidence>
<dbReference type="PANTHER" id="PTHR42693:SF53">
    <property type="entry name" value="ENDO-4-O-SULFATASE"/>
    <property type="match status" value="1"/>
</dbReference>
<keyword evidence="3 6" id="KW-0378">Hydrolase</keyword>
<accession>A0AAU8FNH0</accession>
<dbReference type="Gene3D" id="3.40.720.10">
    <property type="entry name" value="Alkaline Phosphatase, subunit A"/>
    <property type="match status" value="1"/>
</dbReference>
<dbReference type="SUPFAM" id="SSF53649">
    <property type="entry name" value="Alkaline phosphatase-like"/>
    <property type="match status" value="1"/>
</dbReference>
<dbReference type="RefSeq" id="WP_353721216.1">
    <property type="nucleotide sequence ID" value="NZ_CP159289.1"/>
</dbReference>
<keyword evidence="2" id="KW-0479">Metal-binding</keyword>
<gene>
    <name evidence="6" type="ORF">ABV298_05775</name>
</gene>
<sequence>MKTPTFGKNHSPLQERMFKTSLFLAALGLVTSAGLAALKTRDHSESPENASRPNIVVILADDMGYSDMGCYGGEVKTPNLDYLALNGLRYRQFYNTSRCCPTRASLLTGLYSHQAGIGKMTEAENQPGYQGHITENTVTLAEVLKTAGYQTGMVGKWHVSNTFTREDPQEQLAWLSHQKDFGAFSPVEQYPASRGFDKFFGTIWGGGGFFRPVQPGKREGARERSTERLLPHRRHQRHNRGLYPRICPIGQTVFPLCGP</sequence>
<dbReference type="GO" id="GO:0046872">
    <property type="term" value="F:metal ion binding"/>
    <property type="evidence" value="ECO:0007669"/>
    <property type="project" value="UniProtKB-KW"/>
</dbReference>
<reference evidence="6" key="1">
    <citation type="submission" date="2024-06" db="EMBL/GenBank/DDBJ databases">
        <title>Sequencing and assembly of the genome of Dyadobacter sp. strain 676, a symbiont of Cyamopsis tetragonoloba.</title>
        <authorList>
            <person name="Guro P."/>
            <person name="Sazanova A."/>
            <person name="Kuznetsova I."/>
            <person name="Belimov A."/>
            <person name="Safronova V."/>
        </authorList>
    </citation>
    <scope>NUCLEOTIDE SEQUENCE</scope>
    <source>
        <strain evidence="6">676</strain>
    </source>
</reference>
<dbReference type="InterPro" id="IPR024607">
    <property type="entry name" value="Sulfatase_CS"/>
</dbReference>
<evidence type="ECO:0000256" key="2">
    <source>
        <dbReference type="ARBA" id="ARBA00022723"/>
    </source>
</evidence>
<evidence type="ECO:0000256" key="4">
    <source>
        <dbReference type="ARBA" id="ARBA00022837"/>
    </source>
</evidence>
<name>A0AAU8FNH0_9BACT</name>
<comment type="similarity">
    <text evidence="1">Belongs to the sulfatase family.</text>
</comment>
<evidence type="ECO:0000256" key="3">
    <source>
        <dbReference type="ARBA" id="ARBA00022801"/>
    </source>
</evidence>
<dbReference type="EMBL" id="CP159289">
    <property type="protein sequence ID" value="XCH25918.1"/>
    <property type="molecule type" value="Genomic_DNA"/>
</dbReference>
<dbReference type="GO" id="GO:0004065">
    <property type="term" value="F:arylsulfatase activity"/>
    <property type="evidence" value="ECO:0007669"/>
    <property type="project" value="TreeGrafter"/>
</dbReference>
<dbReference type="InterPro" id="IPR017850">
    <property type="entry name" value="Alkaline_phosphatase_core_sf"/>
</dbReference>
<evidence type="ECO:0000259" key="5">
    <source>
        <dbReference type="Pfam" id="PF00884"/>
    </source>
</evidence>
<dbReference type="PANTHER" id="PTHR42693">
    <property type="entry name" value="ARYLSULFATASE FAMILY MEMBER"/>
    <property type="match status" value="1"/>
</dbReference>
<feature type="domain" description="Sulfatase N-terminal" evidence="5">
    <location>
        <begin position="53"/>
        <end position="201"/>
    </location>
</feature>
<dbReference type="AlphaFoldDB" id="A0AAU8FNH0"/>
<protein>
    <submittedName>
        <fullName evidence="6">Sulfatase-like hydrolase/transferase</fullName>
    </submittedName>
</protein>
<dbReference type="PROSITE" id="PS00149">
    <property type="entry name" value="SULFATASE_2"/>
    <property type="match status" value="1"/>
</dbReference>
<organism evidence="6">
    <name type="scientific">Dyadobacter sp. 676</name>
    <dbReference type="NCBI Taxonomy" id="3088362"/>
    <lineage>
        <taxon>Bacteria</taxon>
        <taxon>Pseudomonadati</taxon>
        <taxon>Bacteroidota</taxon>
        <taxon>Cytophagia</taxon>
        <taxon>Cytophagales</taxon>
        <taxon>Spirosomataceae</taxon>
        <taxon>Dyadobacter</taxon>
    </lineage>
</organism>
<proteinExistence type="inferred from homology"/>
<dbReference type="Pfam" id="PF00884">
    <property type="entry name" value="Sulfatase"/>
    <property type="match status" value="1"/>
</dbReference>
<dbReference type="InterPro" id="IPR000917">
    <property type="entry name" value="Sulfatase_N"/>
</dbReference>
<dbReference type="InterPro" id="IPR050738">
    <property type="entry name" value="Sulfatase"/>
</dbReference>
<keyword evidence="4" id="KW-0106">Calcium</keyword>
<evidence type="ECO:0000313" key="6">
    <source>
        <dbReference type="EMBL" id="XCH25918.1"/>
    </source>
</evidence>